<protein>
    <recommendedName>
        <fullName evidence="3">Acetyltransferase (GNAT) family protein</fullName>
    </recommendedName>
</protein>
<organism evidence="1 2">
    <name type="scientific">Chitinophaga japonensis</name>
    <name type="common">Flexibacter japonensis</name>
    <dbReference type="NCBI Taxonomy" id="104662"/>
    <lineage>
        <taxon>Bacteria</taxon>
        <taxon>Pseudomonadati</taxon>
        <taxon>Bacteroidota</taxon>
        <taxon>Chitinophagia</taxon>
        <taxon>Chitinophagales</taxon>
        <taxon>Chitinophagaceae</taxon>
        <taxon>Chitinophaga</taxon>
    </lineage>
</organism>
<gene>
    <name evidence="1" type="ORF">LX66_1901</name>
</gene>
<evidence type="ECO:0000313" key="2">
    <source>
        <dbReference type="Proteomes" id="UP000316778"/>
    </source>
</evidence>
<dbReference type="OrthoDB" id="1495340at2"/>
<dbReference type="RefSeq" id="WP_145712308.1">
    <property type="nucleotide sequence ID" value="NZ_BAAAFY010000001.1"/>
</dbReference>
<dbReference type="Proteomes" id="UP000316778">
    <property type="component" value="Unassembled WGS sequence"/>
</dbReference>
<reference evidence="1 2" key="1">
    <citation type="journal article" date="2013" name="Stand. Genomic Sci.">
        <title>Genomic Encyclopedia of Type Strains, Phase I: The one thousand microbial genomes (KMG-I) project.</title>
        <authorList>
            <person name="Kyrpides N.C."/>
            <person name="Woyke T."/>
            <person name="Eisen J.A."/>
            <person name="Garrity G."/>
            <person name="Lilburn T.G."/>
            <person name="Beck B.J."/>
            <person name="Whitman W.B."/>
            <person name="Hugenholtz P."/>
            <person name="Klenk H.P."/>
        </authorList>
    </citation>
    <scope>NUCLEOTIDE SEQUENCE [LARGE SCALE GENOMIC DNA]</scope>
    <source>
        <strain evidence="1 2">DSM 13484</strain>
    </source>
</reference>
<evidence type="ECO:0000313" key="1">
    <source>
        <dbReference type="EMBL" id="TWI87830.1"/>
    </source>
</evidence>
<sequence>MEKHTGNYSAILHTINAYLQETFQYKKPMAHFGLTEDTIRADRVKFDIYLRLYDVPERRPLPTMVIARIGFREKRKGNGTAFLRFITGIAVKYGYKVIEFECCNDNCKAFAGNFGFKFDIPDRPMDCRQEVDKLATYFGLN</sequence>
<comment type="caution">
    <text evidence="1">The sequence shown here is derived from an EMBL/GenBank/DDBJ whole genome shotgun (WGS) entry which is preliminary data.</text>
</comment>
<dbReference type="AlphaFoldDB" id="A0A562T492"/>
<accession>A0A562T492</accession>
<dbReference type="EMBL" id="VLLG01000003">
    <property type="protein sequence ID" value="TWI87830.1"/>
    <property type="molecule type" value="Genomic_DNA"/>
</dbReference>
<name>A0A562T492_CHIJA</name>
<evidence type="ECO:0008006" key="3">
    <source>
        <dbReference type="Google" id="ProtNLM"/>
    </source>
</evidence>
<keyword evidence="2" id="KW-1185">Reference proteome</keyword>
<proteinExistence type="predicted"/>